<feature type="compositionally biased region" description="Polar residues" evidence="1">
    <location>
        <begin position="89"/>
        <end position="99"/>
    </location>
</feature>
<dbReference type="STRING" id="1121448.DGI_1286"/>
<proteinExistence type="predicted"/>
<dbReference type="PATRIC" id="fig|1121448.10.peg.1281"/>
<dbReference type="KEGG" id="dgg:DGI_1286"/>
<dbReference type="HOGENOM" id="CLU_2315703_0_0_7"/>
<dbReference type="Proteomes" id="UP000016587">
    <property type="component" value="Chromosome"/>
</dbReference>
<dbReference type="AlphaFoldDB" id="T2GAE3"/>
<keyword evidence="3" id="KW-1185">Reference proteome</keyword>
<organism evidence="2 3">
    <name type="scientific">Megalodesulfovibrio gigas (strain ATCC 19364 / DSM 1382 / NCIMB 9332 / VKM B-1759)</name>
    <name type="common">Desulfovibrio gigas</name>
    <dbReference type="NCBI Taxonomy" id="1121448"/>
    <lineage>
        <taxon>Bacteria</taxon>
        <taxon>Pseudomonadati</taxon>
        <taxon>Thermodesulfobacteriota</taxon>
        <taxon>Desulfovibrionia</taxon>
        <taxon>Desulfovibrionales</taxon>
        <taxon>Desulfovibrionaceae</taxon>
        <taxon>Megalodesulfovibrio</taxon>
    </lineage>
</organism>
<name>T2GAE3_MEGG1</name>
<evidence type="ECO:0000313" key="3">
    <source>
        <dbReference type="Proteomes" id="UP000016587"/>
    </source>
</evidence>
<evidence type="ECO:0000256" key="1">
    <source>
        <dbReference type="SAM" id="MobiDB-lite"/>
    </source>
</evidence>
<dbReference type="InterPro" id="IPR010260">
    <property type="entry name" value="AlpA"/>
</dbReference>
<dbReference type="EMBL" id="CP006585">
    <property type="protein sequence ID" value="AGW13139.1"/>
    <property type="molecule type" value="Genomic_DNA"/>
</dbReference>
<dbReference type="eggNOG" id="COG3311">
    <property type="taxonomic scope" value="Bacteria"/>
</dbReference>
<dbReference type="Pfam" id="PF05930">
    <property type="entry name" value="Phage_AlpA"/>
    <property type="match status" value="1"/>
</dbReference>
<dbReference type="Gene3D" id="1.10.238.160">
    <property type="match status" value="1"/>
</dbReference>
<gene>
    <name evidence="2" type="ORF">DGI_1286</name>
</gene>
<feature type="compositionally biased region" description="Low complexity" evidence="1">
    <location>
        <begin position="69"/>
        <end position="78"/>
    </location>
</feature>
<reference evidence="2 3" key="1">
    <citation type="journal article" date="2013" name="J. Bacteriol.">
        <title>Roles of HynAB and Ech, the only two hydrogenases found in the model sulfate reducer Desulfovibrio gigas.</title>
        <authorList>
            <person name="Morais-Silva F.O."/>
            <person name="Santos C.I."/>
            <person name="Rodrigues R."/>
            <person name="Pereira I.A."/>
            <person name="Rodrigues-Pousada C."/>
        </authorList>
    </citation>
    <scope>NUCLEOTIDE SEQUENCE [LARGE SCALE GENOMIC DNA]</scope>
    <source>
        <strain evidence="3">ATCC 19364 / DSM 1382 / NCIMB 9332 / VKM B-1759</strain>
    </source>
</reference>
<sequence length="99" mass="10571">MMQATASNRLLRLPDVLSRVPVSKSTWFAGIKAGRFPKPIAVGERARAWREADINAVCDGTFLAEVATSTPPAAASASRPRRGRPPKNVVTSSPTEAAR</sequence>
<feature type="region of interest" description="Disordered" evidence="1">
    <location>
        <begin position="69"/>
        <end position="99"/>
    </location>
</feature>
<reference evidence="3" key="2">
    <citation type="submission" date="2013-07" db="EMBL/GenBank/DDBJ databases">
        <authorList>
            <person name="Morais-Silva F.O."/>
            <person name="Rezende A.M."/>
            <person name="Pimentel C."/>
            <person name="Resende D.M."/>
            <person name="Santos C.I."/>
            <person name="Clemente C."/>
            <person name="de Oliveira L.M."/>
            <person name="da Silva S.M."/>
            <person name="Costa D.A."/>
            <person name="Varela-Raposo A."/>
            <person name="Horacio E.C.A."/>
            <person name="Matos M."/>
            <person name="Flores O."/>
            <person name="Ruiz J.C."/>
            <person name="Rodrigues-Pousada C."/>
        </authorList>
    </citation>
    <scope>NUCLEOTIDE SEQUENCE [LARGE SCALE GENOMIC DNA]</scope>
    <source>
        <strain evidence="3">ATCC 19364 / DSM 1382 / NCIMB 9332 / VKM B-1759</strain>
    </source>
</reference>
<accession>T2GAE3</accession>
<protein>
    <submittedName>
        <fullName evidence="2">Putative Prophage CP4-57 regulatory protein</fullName>
    </submittedName>
</protein>
<evidence type="ECO:0000313" key="2">
    <source>
        <dbReference type="EMBL" id="AGW13139.1"/>
    </source>
</evidence>